<keyword evidence="1" id="KW-0479">Metal-binding</keyword>
<dbReference type="EMBL" id="CAFBQJ010000147">
    <property type="protein sequence ID" value="CAB5050788.1"/>
    <property type="molecule type" value="Genomic_DNA"/>
</dbReference>
<dbReference type="Gene3D" id="1.25.40.880">
    <property type="entry name" value="Alkyl sulfatase, dimerisation domain"/>
    <property type="match status" value="1"/>
</dbReference>
<dbReference type="InterPro" id="IPR036866">
    <property type="entry name" value="RibonucZ/Hydroxyglut_hydro"/>
</dbReference>
<gene>
    <name evidence="7" type="ORF">UFOPK4275_00853</name>
</gene>
<dbReference type="SUPFAM" id="SSF55718">
    <property type="entry name" value="SCP-like"/>
    <property type="match status" value="1"/>
</dbReference>
<feature type="domain" description="Metallo-beta-lactamase" evidence="6">
    <location>
        <begin position="103"/>
        <end position="325"/>
    </location>
</feature>
<accession>A0A6J7TEN6</accession>
<name>A0A6J7TEN6_9ZZZZ</name>
<proteinExistence type="inferred from homology"/>
<dbReference type="Pfam" id="PF00753">
    <property type="entry name" value="Lactamase_B"/>
    <property type="match status" value="1"/>
</dbReference>
<dbReference type="GO" id="GO:0018909">
    <property type="term" value="P:dodecyl sulfate metabolic process"/>
    <property type="evidence" value="ECO:0007669"/>
    <property type="project" value="InterPro"/>
</dbReference>
<dbReference type="Pfam" id="PF14864">
    <property type="entry name" value="Alkyl_sulf_C"/>
    <property type="match status" value="1"/>
</dbReference>
<dbReference type="InterPro" id="IPR029229">
    <property type="entry name" value="Alkyl_sulf_C"/>
</dbReference>
<dbReference type="GO" id="GO:0018741">
    <property type="term" value="F:linear primary-alkylsulfatase activity"/>
    <property type="evidence" value="ECO:0007669"/>
    <property type="project" value="InterPro"/>
</dbReference>
<dbReference type="AlphaFoldDB" id="A0A6J7TEN6"/>
<dbReference type="Pfam" id="PF14863">
    <property type="entry name" value="Alkyl_sulf_dimr"/>
    <property type="match status" value="1"/>
</dbReference>
<evidence type="ECO:0000313" key="7">
    <source>
        <dbReference type="EMBL" id="CAB5050788.1"/>
    </source>
</evidence>
<comment type="similarity">
    <text evidence="4">Belongs to the metallo-beta-lactamase superfamily. Type III sulfatase family.</text>
</comment>
<dbReference type="FunFam" id="3.60.15.30:FF:000001">
    <property type="entry name" value="Alkyl/aryl-sulfatase BDS1"/>
    <property type="match status" value="1"/>
</dbReference>
<keyword evidence="2" id="KW-0378">Hydrolase</keyword>
<dbReference type="InterPro" id="IPR044097">
    <property type="entry name" value="Bds1/SdsA1_MBL-fold"/>
</dbReference>
<feature type="compositionally biased region" description="Basic and acidic residues" evidence="5">
    <location>
        <begin position="1"/>
        <end position="23"/>
    </location>
</feature>
<dbReference type="InterPro" id="IPR036527">
    <property type="entry name" value="SCP2_sterol-bd_dom_sf"/>
</dbReference>
<dbReference type="PANTHER" id="PTHR43223">
    <property type="entry name" value="ALKYL/ARYL-SULFATASE"/>
    <property type="match status" value="1"/>
</dbReference>
<feature type="region of interest" description="Disordered" evidence="5">
    <location>
        <begin position="1"/>
        <end position="24"/>
    </location>
</feature>
<dbReference type="SMART" id="SM00849">
    <property type="entry name" value="Lactamase_B"/>
    <property type="match status" value="1"/>
</dbReference>
<evidence type="ECO:0000256" key="1">
    <source>
        <dbReference type="ARBA" id="ARBA00022723"/>
    </source>
</evidence>
<dbReference type="InterPro" id="IPR052195">
    <property type="entry name" value="Bact_Alkyl/Aryl-Sulfatase"/>
</dbReference>
<dbReference type="InterPro" id="IPR038536">
    <property type="entry name" value="Alkyl/aryl-sulf_dimr_sf"/>
</dbReference>
<sequence length="636" mass="70419">MNSHDLSPKDASRHTSERNRSVEFELDPADFERAQRGFIASHPTGQITDDNGRRVSDISAYAFLQTEPPDTVHPALWRHAQLNANHGLFEVTEGVWQVRGYDISNITFIKGETGWVVIDPLTVEHTARAGYELVTQHLGYRPVTAVIYTHSHADHFGGVNGVTTQEDVNAGRCLVIAPVGFMAETIGENVIAGPAMGRRGTYQFGPMLPAGPKGHVDCGLGNSIPVGPPGLIAPTHDITYTGEEMTVDGVRIIFQLTPETEAPAEMNFFFPDLNGLCMAENCSHAMHNLVPIRGALVRNSLKWSKYINESIELFGARTKVLFTSHNWPRWGNDDLINFLELQRDLYKWMHDQTMRQANLGLNALEIGDKLELPDDFLAHDHTRGFYGDLVHNSKAVYQRYLSWYDCNPANLHKLPPVEVGQRYVDLAGGAEALLSKARAAFAAGDYRWVAELVNHLIFADPTHSEARALQADTLEQLGYQSESSTFRNSYLTGAMELRQGPPQLGSSQVRGRGLLIAMTIEQIFDTLAVRLISENVSGLSLKINWHFNDMGGTADERWLLGLSHRTLYSVQGRNDEKAQATLTMARSTLISVIIQETTFIDEIGKGSIVIDGDATALLTIFGNLDAFPNSFNIVEP</sequence>
<dbReference type="GO" id="GO:0046983">
    <property type="term" value="F:protein dimerization activity"/>
    <property type="evidence" value="ECO:0007669"/>
    <property type="project" value="InterPro"/>
</dbReference>
<dbReference type="PANTHER" id="PTHR43223:SF1">
    <property type="entry name" value="ALKYL_ARYL-SULFATASE BDS1"/>
    <property type="match status" value="1"/>
</dbReference>
<dbReference type="SUPFAM" id="SSF56281">
    <property type="entry name" value="Metallo-hydrolase/oxidoreductase"/>
    <property type="match status" value="1"/>
</dbReference>
<evidence type="ECO:0000256" key="5">
    <source>
        <dbReference type="SAM" id="MobiDB-lite"/>
    </source>
</evidence>
<evidence type="ECO:0000256" key="2">
    <source>
        <dbReference type="ARBA" id="ARBA00022801"/>
    </source>
</evidence>
<dbReference type="GO" id="GO:0046872">
    <property type="term" value="F:metal ion binding"/>
    <property type="evidence" value="ECO:0007669"/>
    <property type="project" value="UniProtKB-KW"/>
</dbReference>
<dbReference type="CDD" id="cd07710">
    <property type="entry name" value="arylsulfatase_Sdsa1-like_MBL-fold"/>
    <property type="match status" value="1"/>
</dbReference>
<dbReference type="Gene3D" id="3.60.15.30">
    <property type="entry name" value="Metallo-beta-lactamase domain"/>
    <property type="match status" value="1"/>
</dbReference>
<evidence type="ECO:0000256" key="4">
    <source>
        <dbReference type="ARBA" id="ARBA00033751"/>
    </source>
</evidence>
<dbReference type="Gene3D" id="3.30.1050.10">
    <property type="entry name" value="SCP2 sterol-binding domain"/>
    <property type="match status" value="1"/>
</dbReference>
<organism evidence="7">
    <name type="scientific">freshwater metagenome</name>
    <dbReference type="NCBI Taxonomy" id="449393"/>
    <lineage>
        <taxon>unclassified sequences</taxon>
        <taxon>metagenomes</taxon>
        <taxon>ecological metagenomes</taxon>
    </lineage>
</organism>
<keyword evidence="3" id="KW-0862">Zinc</keyword>
<evidence type="ECO:0000259" key="6">
    <source>
        <dbReference type="SMART" id="SM00849"/>
    </source>
</evidence>
<reference evidence="7" key="1">
    <citation type="submission" date="2020-05" db="EMBL/GenBank/DDBJ databases">
        <authorList>
            <person name="Chiriac C."/>
            <person name="Salcher M."/>
            <person name="Ghai R."/>
            <person name="Kavagutti S V."/>
        </authorList>
    </citation>
    <scope>NUCLEOTIDE SEQUENCE</scope>
</reference>
<dbReference type="InterPro" id="IPR001279">
    <property type="entry name" value="Metallo-B-lactamas"/>
</dbReference>
<evidence type="ECO:0000256" key="3">
    <source>
        <dbReference type="ARBA" id="ARBA00022833"/>
    </source>
</evidence>
<dbReference type="InterPro" id="IPR029228">
    <property type="entry name" value="Alkyl_sulf_dimr"/>
</dbReference>
<protein>
    <submittedName>
        <fullName evidence="7">Unannotated protein</fullName>
    </submittedName>
</protein>